<evidence type="ECO:0000256" key="1">
    <source>
        <dbReference type="ARBA" id="ARBA00022536"/>
    </source>
</evidence>
<dbReference type="InterPro" id="IPR002049">
    <property type="entry name" value="LE_dom"/>
</dbReference>
<dbReference type="GeneTree" id="ENSGT00950000183101"/>
<dbReference type="Ensembl" id="ENSMMNT00015004655.1">
    <property type="protein sequence ID" value="ENSMMNP00015004227.1"/>
    <property type="gene ID" value="ENSMMNG00015003219.1"/>
</dbReference>
<feature type="region of interest" description="Disordered" evidence="2">
    <location>
        <begin position="1"/>
        <end position="41"/>
    </location>
</feature>
<dbReference type="GO" id="GO:0005044">
    <property type="term" value="F:scavenger receptor activity"/>
    <property type="evidence" value="ECO:0007669"/>
    <property type="project" value="Ensembl"/>
</dbReference>
<dbReference type="FunFam" id="2.170.300.10:FF:000010">
    <property type="entry name" value="Scavenger receptor class F member 2"/>
    <property type="match status" value="1"/>
</dbReference>
<feature type="compositionally biased region" description="Basic and acidic residues" evidence="2">
    <location>
        <begin position="710"/>
        <end position="724"/>
    </location>
</feature>
<dbReference type="GO" id="GO:0005925">
    <property type="term" value="C:focal adhesion"/>
    <property type="evidence" value="ECO:0007669"/>
    <property type="project" value="TreeGrafter"/>
</dbReference>
<proteinExistence type="predicted"/>
<evidence type="ECO:0000256" key="2">
    <source>
        <dbReference type="SAM" id="MobiDB-lite"/>
    </source>
</evidence>
<protein>
    <submittedName>
        <fullName evidence="4">Scavenger receptor class F member 2</fullName>
    </submittedName>
</protein>
<feature type="region of interest" description="Disordered" evidence="2">
    <location>
        <begin position="567"/>
        <end position="870"/>
    </location>
</feature>
<evidence type="ECO:0000313" key="5">
    <source>
        <dbReference type="Proteomes" id="UP000694561"/>
    </source>
</evidence>
<feature type="compositionally biased region" description="Basic residues" evidence="2">
    <location>
        <begin position="843"/>
        <end position="855"/>
    </location>
</feature>
<keyword evidence="1" id="KW-0245">EGF-like domain</keyword>
<reference evidence="4" key="1">
    <citation type="submission" date="2025-08" db="UniProtKB">
        <authorList>
            <consortium name="Ensembl"/>
        </authorList>
    </citation>
    <scope>IDENTIFICATION</scope>
</reference>
<dbReference type="InterPro" id="IPR000742">
    <property type="entry name" value="EGF"/>
</dbReference>
<dbReference type="AlphaFoldDB" id="A0A8C6ARE6"/>
<evidence type="ECO:0000313" key="4">
    <source>
        <dbReference type="Ensembl" id="ENSMMNP00015004227.1"/>
    </source>
</evidence>
<feature type="compositionally biased region" description="Polar residues" evidence="2">
    <location>
        <begin position="1"/>
        <end position="10"/>
    </location>
</feature>
<dbReference type="PROSITE" id="PS00022">
    <property type="entry name" value="EGF_1"/>
    <property type="match status" value="1"/>
</dbReference>
<dbReference type="PANTHER" id="PTHR24043">
    <property type="entry name" value="SCAVENGER RECEPTOR CLASS F"/>
    <property type="match status" value="1"/>
</dbReference>
<feature type="compositionally biased region" description="Gly residues" evidence="2">
    <location>
        <begin position="257"/>
        <end position="269"/>
    </location>
</feature>
<organism evidence="4 5">
    <name type="scientific">Monodon monoceros</name>
    <name type="common">Narwhal</name>
    <name type="synonym">Ceratodon monodon</name>
    <dbReference type="NCBI Taxonomy" id="40151"/>
    <lineage>
        <taxon>Eukaryota</taxon>
        <taxon>Metazoa</taxon>
        <taxon>Chordata</taxon>
        <taxon>Craniata</taxon>
        <taxon>Vertebrata</taxon>
        <taxon>Euteleostomi</taxon>
        <taxon>Mammalia</taxon>
        <taxon>Eutheria</taxon>
        <taxon>Laurasiatheria</taxon>
        <taxon>Artiodactyla</taxon>
        <taxon>Whippomorpha</taxon>
        <taxon>Cetacea</taxon>
        <taxon>Odontoceti</taxon>
        <taxon>Monodontidae</taxon>
        <taxon>Monodon</taxon>
    </lineage>
</organism>
<feature type="domain" description="EGF-like" evidence="3">
    <location>
        <begin position="392"/>
        <end position="403"/>
    </location>
</feature>
<feature type="region of interest" description="Disordered" evidence="2">
    <location>
        <begin position="250"/>
        <end position="272"/>
    </location>
</feature>
<reference evidence="4" key="2">
    <citation type="submission" date="2025-09" db="UniProtKB">
        <authorList>
            <consortium name="Ensembl"/>
        </authorList>
    </citation>
    <scope>IDENTIFICATION</scope>
</reference>
<gene>
    <name evidence="4" type="primary">SCARF2</name>
</gene>
<dbReference type="InterPro" id="IPR042635">
    <property type="entry name" value="MEGF10/SREC1/2-like"/>
</dbReference>
<name>A0A8C6ARE6_MONMO</name>
<dbReference type="Proteomes" id="UP000694561">
    <property type="component" value="Unplaced"/>
</dbReference>
<feature type="compositionally biased region" description="Pro residues" evidence="2">
    <location>
        <begin position="813"/>
        <end position="826"/>
    </location>
</feature>
<dbReference type="PANTHER" id="PTHR24043:SF5">
    <property type="entry name" value="SCAVENGER RECEPTOR CLASS F MEMBER 2"/>
    <property type="match status" value="1"/>
</dbReference>
<feature type="compositionally biased region" description="Low complexity" evidence="2">
    <location>
        <begin position="586"/>
        <end position="596"/>
    </location>
</feature>
<dbReference type="CDD" id="cd00055">
    <property type="entry name" value="EGF_Lam"/>
    <property type="match status" value="1"/>
</dbReference>
<dbReference type="GO" id="GO:0007157">
    <property type="term" value="P:heterophilic cell-cell adhesion via plasma membrane cell adhesion molecules"/>
    <property type="evidence" value="ECO:0007669"/>
    <property type="project" value="Ensembl"/>
</dbReference>
<keyword evidence="5" id="KW-1185">Reference proteome</keyword>
<dbReference type="Gene3D" id="2.170.300.10">
    <property type="entry name" value="Tie2 ligand-binding domain superfamily"/>
    <property type="match status" value="1"/>
</dbReference>
<evidence type="ECO:0000259" key="3">
    <source>
        <dbReference type="PROSITE" id="PS00022"/>
    </source>
</evidence>
<feature type="compositionally biased region" description="Basic and acidic residues" evidence="2">
    <location>
        <begin position="632"/>
        <end position="645"/>
    </location>
</feature>
<sequence>MATSVPTATPVSADCGGRGSGAGSQRWAGPELEAGPESGRGLSREWVPGGGGLDAGRFGLGLGPVASTWASHPLRSLCRVPAPVLGSRLQGAVCLPPTRAVRGRDGPVYMSCAALGRTLRACVPMPARRVPPAERRVSLRAWLVGPTVRQRVLLQRHVALRPTDGRVPLPRRLVGPQLQQPVCLQHVAVRATERPLPVPRAHVRRALRALLPVLPRPLPSGGRHVRVRARLPGQVLPRALPCRLLRPGLPPPVSAGPGRGGRGGAGAEGAGVRRPGPRLASCPFPRCGQCKGQQPCTVAEGRCLTCEPGWNGTKCDQPCATGFYGEGCGHRCPPCRDGHACNHVTGKCTRCNAGWIGDRCETKCSNGTYGEDCAFVCADCGSGHCDFQSGRCLCSPGVHGPHCNLTCPPGLHGVDCAQACSCHEDSCDPVTGACRLETNQRKGVMGAGALLALLLGLLLSLLGCCCACRGKDPARGELSLGRKKAPQRLCGRFSRISMKLPRIPLRRQKLPKVVVAHHDLDNTLNCSFLEPPSGLEQPSPSWSSRASFSSFDTTDEGPVYCVPHEEAATESRDAEVPIAPAPAPAPAEALASSPAPMTTPAEEATPLRASSDSERSASSGDGPGGALYARVARREARPARVRGEARGLSLSPSPERRKPPPPDPATKPKVSWIHGKHGAAAARAPSPPPAGPEAAPSPSKRKRTPSDTSARPDEPCNPRARDPTPRPPGLAEEGPALAAPSPPRARARGRGPGLSEPTDAGGPPRSAPEAASMLAAELRDKTRSLGRAEGAVGTQGPREKPAPPQKAKRSVPPASPVRAPPAPEAPGPEKAAAGAPGSDTPRKKTPIQKPPRKKSREVAGEPGRAGAPTL</sequence>
<accession>A0A8C6ARE6</accession>